<keyword evidence="3" id="KW-0227">DNA damage</keyword>
<evidence type="ECO:0000313" key="9">
    <source>
        <dbReference type="EMBL" id="GAA3891959.1"/>
    </source>
</evidence>
<evidence type="ECO:0000256" key="8">
    <source>
        <dbReference type="RuleBase" id="RU364100"/>
    </source>
</evidence>
<evidence type="ECO:0000256" key="5">
    <source>
        <dbReference type="ARBA" id="ARBA00023124"/>
    </source>
</evidence>
<dbReference type="PANTHER" id="PTHR13604">
    <property type="entry name" value="DC12-RELATED"/>
    <property type="match status" value="1"/>
</dbReference>
<keyword evidence="2 8" id="KW-0645">Protease</keyword>
<keyword evidence="10" id="KW-1185">Reference proteome</keyword>
<evidence type="ECO:0000313" key="10">
    <source>
        <dbReference type="Proteomes" id="UP001501563"/>
    </source>
</evidence>
<dbReference type="SUPFAM" id="SSF143081">
    <property type="entry name" value="BB1717-like"/>
    <property type="match status" value="1"/>
</dbReference>
<evidence type="ECO:0000256" key="2">
    <source>
        <dbReference type="ARBA" id="ARBA00022670"/>
    </source>
</evidence>
<dbReference type="PANTHER" id="PTHR13604:SF0">
    <property type="entry name" value="ABASIC SITE PROCESSING PROTEIN HMCES"/>
    <property type="match status" value="1"/>
</dbReference>
<organism evidence="9 10">
    <name type="scientific">Streptomyces lannensis</name>
    <dbReference type="NCBI Taxonomy" id="766498"/>
    <lineage>
        <taxon>Bacteria</taxon>
        <taxon>Bacillati</taxon>
        <taxon>Actinomycetota</taxon>
        <taxon>Actinomycetes</taxon>
        <taxon>Kitasatosporales</taxon>
        <taxon>Streptomycetaceae</taxon>
        <taxon>Streptomyces</taxon>
    </lineage>
</organism>
<accession>A0ABP7KZF9</accession>
<keyword evidence="4 8" id="KW-0378">Hydrolase</keyword>
<reference evidence="10" key="1">
    <citation type="journal article" date="2019" name="Int. J. Syst. Evol. Microbiol.">
        <title>The Global Catalogue of Microorganisms (GCM) 10K type strain sequencing project: providing services to taxonomists for standard genome sequencing and annotation.</title>
        <authorList>
            <consortium name="The Broad Institute Genomics Platform"/>
            <consortium name="The Broad Institute Genome Sequencing Center for Infectious Disease"/>
            <person name="Wu L."/>
            <person name="Ma J."/>
        </authorList>
    </citation>
    <scope>NUCLEOTIDE SEQUENCE [LARGE SCALE GENOMIC DNA]</scope>
    <source>
        <strain evidence="10">JCM 16578</strain>
    </source>
</reference>
<proteinExistence type="inferred from homology"/>
<dbReference type="InterPro" id="IPR036590">
    <property type="entry name" value="SRAP-like"/>
</dbReference>
<dbReference type="EC" id="3.4.-.-" evidence="8"/>
<keyword evidence="7" id="KW-0456">Lyase</keyword>
<evidence type="ECO:0000256" key="3">
    <source>
        <dbReference type="ARBA" id="ARBA00022763"/>
    </source>
</evidence>
<evidence type="ECO:0000256" key="1">
    <source>
        <dbReference type="ARBA" id="ARBA00008136"/>
    </source>
</evidence>
<comment type="caution">
    <text evidence="9">The sequence shown here is derived from an EMBL/GenBank/DDBJ whole genome shotgun (WGS) entry which is preliminary data.</text>
</comment>
<dbReference type="Gene3D" id="3.90.1680.10">
    <property type="entry name" value="SOS response associated peptidase-like"/>
    <property type="match status" value="1"/>
</dbReference>
<dbReference type="InterPro" id="IPR003738">
    <property type="entry name" value="SRAP"/>
</dbReference>
<evidence type="ECO:0000256" key="4">
    <source>
        <dbReference type="ARBA" id="ARBA00022801"/>
    </source>
</evidence>
<keyword evidence="6" id="KW-0238">DNA-binding</keyword>
<keyword evidence="5" id="KW-0190">Covalent protein-DNA linkage</keyword>
<sequence length="262" mass="29552">MIPSGSRVVPHRAWHSEPMCGRYVSTRSPEDLVRRFHVTDWNREEVLEPSWNVAPTDKVWAVLERAPRGGGTVRRQLRPLRWGLVPSWAKDAKSGAKLINARVETVAEKPAFRSAFVKRRCLLPADGFYEWQQIRVSDRSKVRKQPYFISQEDGEVMALAGLYEFWRDPSVAEDDDPAAWWTTCTIITTEATDAAGRIHPRMPLAVAPDRHDAWLAPEHQDPNRLRALLTPPADGRLDVRPVSTAVNDVHHNGPGLLEPGAP</sequence>
<dbReference type="EMBL" id="BAAAZA010000028">
    <property type="protein sequence ID" value="GAA3891959.1"/>
    <property type="molecule type" value="Genomic_DNA"/>
</dbReference>
<name>A0ABP7KZF9_9ACTN</name>
<protein>
    <recommendedName>
        <fullName evidence="8">Abasic site processing protein</fullName>
        <ecNumber evidence="8">3.4.-.-</ecNumber>
    </recommendedName>
</protein>
<evidence type="ECO:0000256" key="7">
    <source>
        <dbReference type="ARBA" id="ARBA00023239"/>
    </source>
</evidence>
<gene>
    <name evidence="9" type="ORF">GCM10022207_69460</name>
</gene>
<comment type="similarity">
    <text evidence="1 8">Belongs to the SOS response-associated peptidase family.</text>
</comment>
<dbReference type="Pfam" id="PF02586">
    <property type="entry name" value="SRAP"/>
    <property type="match status" value="1"/>
</dbReference>
<dbReference type="Proteomes" id="UP001501563">
    <property type="component" value="Unassembled WGS sequence"/>
</dbReference>
<evidence type="ECO:0000256" key="6">
    <source>
        <dbReference type="ARBA" id="ARBA00023125"/>
    </source>
</evidence>